<evidence type="ECO:0000313" key="1">
    <source>
        <dbReference type="EMBL" id="CAG8462757.1"/>
    </source>
</evidence>
<accession>A0A9N8VVK0</accession>
<evidence type="ECO:0000313" key="2">
    <source>
        <dbReference type="Proteomes" id="UP000789706"/>
    </source>
</evidence>
<proteinExistence type="predicted"/>
<sequence>MADFTSGYFTPKNLSYFCEEEGISIDPILNPPEVRVYTITSNTNNISWQILRNPDQIVSQILPGP</sequence>
<organism evidence="1 2">
    <name type="scientific">Diversispora eburnea</name>
    <dbReference type="NCBI Taxonomy" id="1213867"/>
    <lineage>
        <taxon>Eukaryota</taxon>
        <taxon>Fungi</taxon>
        <taxon>Fungi incertae sedis</taxon>
        <taxon>Mucoromycota</taxon>
        <taxon>Glomeromycotina</taxon>
        <taxon>Glomeromycetes</taxon>
        <taxon>Diversisporales</taxon>
        <taxon>Diversisporaceae</taxon>
        <taxon>Diversispora</taxon>
    </lineage>
</organism>
<dbReference type="EMBL" id="CAJVPK010000158">
    <property type="protein sequence ID" value="CAG8462757.1"/>
    <property type="molecule type" value="Genomic_DNA"/>
</dbReference>
<reference evidence="1" key="1">
    <citation type="submission" date="2021-06" db="EMBL/GenBank/DDBJ databases">
        <authorList>
            <person name="Kallberg Y."/>
            <person name="Tangrot J."/>
            <person name="Rosling A."/>
        </authorList>
    </citation>
    <scope>NUCLEOTIDE SEQUENCE</scope>
    <source>
        <strain evidence="1">AZ414A</strain>
    </source>
</reference>
<dbReference type="Proteomes" id="UP000789706">
    <property type="component" value="Unassembled WGS sequence"/>
</dbReference>
<name>A0A9N8VVK0_9GLOM</name>
<gene>
    <name evidence="1" type="ORF">DEBURN_LOCUS2766</name>
</gene>
<dbReference type="OrthoDB" id="2305086at2759"/>
<comment type="caution">
    <text evidence="1">The sequence shown here is derived from an EMBL/GenBank/DDBJ whole genome shotgun (WGS) entry which is preliminary data.</text>
</comment>
<keyword evidence="2" id="KW-1185">Reference proteome</keyword>
<dbReference type="AlphaFoldDB" id="A0A9N8VVK0"/>
<protein>
    <submittedName>
        <fullName evidence="1">6136_t:CDS:1</fullName>
    </submittedName>
</protein>